<dbReference type="OrthoDB" id="2972169at2"/>
<dbReference type="AlphaFoldDB" id="A0A072NHB6"/>
<evidence type="ECO:0000313" key="2">
    <source>
        <dbReference type="Proteomes" id="UP000027936"/>
    </source>
</evidence>
<dbReference type="PATRIC" id="fig|1348973.3.peg.3729"/>
<dbReference type="EMBL" id="JJRY01000020">
    <property type="protein sequence ID" value="KEF36931.1"/>
    <property type="molecule type" value="Genomic_DNA"/>
</dbReference>
<evidence type="ECO:0000313" key="1">
    <source>
        <dbReference type="EMBL" id="KEF36931.1"/>
    </source>
</evidence>
<name>A0A072NHB6_SCHAZ</name>
<dbReference type="Proteomes" id="UP000027936">
    <property type="component" value="Unassembled WGS sequence"/>
</dbReference>
<comment type="caution">
    <text evidence="1">The sequence shown here is derived from an EMBL/GenBank/DDBJ whole genome shotgun (WGS) entry which is preliminary data.</text>
</comment>
<accession>A0A072NHB6</accession>
<organism evidence="1 2">
    <name type="scientific">Schinkia azotoformans MEV2011</name>
    <dbReference type="NCBI Taxonomy" id="1348973"/>
    <lineage>
        <taxon>Bacteria</taxon>
        <taxon>Bacillati</taxon>
        <taxon>Bacillota</taxon>
        <taxon>Bacilli</taxon>
        <taxon>Bacillales</taxon>
        <taxon>Bacillaceae</taxon>
        <taxon>Calidifontibacillus/Schinkia group</taxon>
        <taxon>Schinkia</taxon>
    </lineage>
</organism>
<reference evidence="1 2" key="1">
    <citation type="submission" date="2014-04" db="EMBL/GenBank/DDBJ databases">
        <title>Draft genome sequence of Bacillus azotoformans MEV2011, a (co-) denitrifying strain unable to grow in the presence of oxygen.</title>
        <authorList>
            <person name="Nielsen M."/>
            <person name="Schreiber L."/>
            <person name="Finster K."/>
            <person name="Schramm A."/>
        </authorList>
    </citation>
    <scope>NUCLEOTIDE SEQUENCE [LARGE SCALE GENOMIC DNA]</scope>
    <source>
        <strain evidence="1 2">MEV2011</strain>
    </source>
</reference>
<gene>
    <name evidence="1" type="ORF">M670_03845</name>
</gene>
<sequence length="49" mass="5538">MLIEREFKGTETIENVLLSFLDYVIDKVSNASYDSDRTNVTPETKGVAK</sequence>
<proteinExistence type="predicted"/>
<protein>
    <submittedName>
        <fullName evidence="1">Uncharacterized protein</fullName>
    </submittedName>
</protein>
<dbReference type="RefSeq" id="WP_161773200.1">
    <property type="nucleotide sequence ID" value="NZ_JJRY01000020.1"/>
</dbReference>